<accession>A0A5R9KP45</accession>
<comment type="caution">
    <text evidence="2">The sequence shown here is derived from an EMBL/GenBank/DDBJ whole genome shotgun (WGS) entry which is preliminary data.</text>
</comment>
<dbReference type="InterPro" id="IPR013783">
    <property type="entry name" value="Ig-like_fold"/>
</dbReference>
<dbReference type="InterPro" id="IPR011467">
    <property type="entry name" value="DUF1573"/>
</dbReference>
<dbReference type="PANTHER" id="PTHR37833:SF1">
    <property type="entry name" value="SIGNAL PEPTIDE PROTEIN"/>
    <property type="match status" value="1"/>
</dbReference>
<organism evidence="2 3">
    <name type="scientific">Dyadobacter luticola</name>
    <dbReference type="NCBI Taxonomy" id="1979387"/>
    <lineage>
        <taxon>Bacteria</taxon>
        <taxon>Pseudomonadati</taxon>
        <taxon>Bacteroidota</taxon>
        <taxon>Cytophagia</taxon>
        <taxon>Cytophagales</taxon>
        <taxon>Spirosomataceae</taxon>
        <taxon>Dyadobacter</taxon>
    </lineage>
</organism>
<proteinExistence type="predicted"/>
<dbReference type="Proteomes" id="UP000306402">
    <property type="component" value="Unassembled WGS sequence"/>
</dbReference>
<dbReference type="RefSeq" id="WP_138368154.1">
    <property type="nucleotide sequence ID" value="NZ_VCEJ01000008.1"/>
</dbReference>
<sequence>MKVFFSALVLLVGLSTVSFAQKGVLKFKEETHKFGKVPQGTPVTHEFTFVNTGTDPIVLSNVTVSCGCTTPVWSKDPVLPGKTGSVKATFNAAASGPFNKPVTVFSNTEGGSITLYLNGEVVPKAAAAKTSSK</sequence>
<evidence type="ECO:0000256" key="1">
    <source>
        <dbReference type="SAM" id="SignalP"/>
    </source>
</evidence>
<reference evidence="2 3" key="1">
    <citation type="submission" date="2019-05" db="EMBL/GenBank/DDBJ databases">
        <authorList>
            <person name="Qu J.-H."/>
        </authorList>
    </citation>
    <scope>NUCLEOTIDE SEQUENCE [LARGE SCALE GENOMIC DNA]</scope>
    <source>
        <strain evidence="2 3">T17</strain>
    </source>
</reference>
<keyword evidence="1" id="KW-0732">Signal</keyword>
<dbReference type="Gene3D" id="2.60.40.10">
    <property type="entry name" value="Immunoglobulins"/>
    <property type="match status" value="1"/>
</dbReference>
<dbReference type="PANTHER" id="PTHR37833">
    <property type="entry name" value="LIPOPROTEIN-RELATED"/>
    <property type="match status" value="1"/>
</dbReference>
<dbReference type="AlphaFoldDB" id="A0A5R9KP45"/>
<keyword evidence="3" id="KW-1185">Reference proteome</keyword>
<feature type="chain" id="PRO_5024346419" evidence="1">
    <location>
        <begin position="21"/>
        <end position="133"/>
    </location>
</feature>
<feature type="signal peptide" evidence="1">
    <location>
        <begin position="1"/>
        <end position="20"/>
    </location>
</feature>
<dbReference type="Pfam" id="PF07610">
    <property type="entry name" value="DUF1573"/>
    <property type="match status" value="1"/>
</dbReference>
<evidence type="ECO:0000313" key="3">
    <source>
        <dbReference type="Proteomes" id="UP000306402"/>
    </source>
</evidence>
<gene>
    <name evidence="2" type="ORF">FEN17_25045</name>
</gene>
<dbReference type="EMBL" id="VCEJ01000008">
    <property type="protein sequence ID" value="TLU98055.1"/>
    <property type="molecule type" value="Genomic_DNA"/>
</dbReference>
<name>A0A5R9KP45_9BACT</name>
<protein>
    <submittedName>
        <fullName evidence="2">DUF1573 domain-containing protein</fullName>
    </submittedName>
</protein>
<evidence type="ECO:0000313" key="2">
    <source>
        <dbReference type="EMBL" id="TLU98055.1"/>
    </source>
</evidence>
<dbReference type="OrthoDB" id="826619at2"/>